<dbReference type="SUPFAM" id="SSF52540">
    <property type="entry name" value="P-loop containing nucleoside triphosphate hydrolases"/>
    <property type="match status" value="1"/>
</dbReference>
<dbReference type="Pfam" id="PF00271">
    <property type="entry name" value="Helicase_C"/>
    <property type="match status" value="1"/>
</dbReference>
<dbReference type="Pfam" id="PF21010">
    <property type="entry name" value="HA2_C"/>
    <property type="match status" value="1"/>
</dbReference>
<keyword evidence="3 8" id="KW-0347">Helicase</keyword>
<dbReference type="InterPro" id="IPR014001">
    <property type="entry name" value="Helicase_ATP-bd"/>
</dbReference>
<evidence type="ECO:0000256" key="1">
    <source>
        <dbReference type="ARBA" id="ARBA00022741"/>
    </source>
</evidence>
<dbReference type="InterPro" id="IPR001650">
    <property type="entry name" value="Helicase_C-like"/>
</dbReference>
<dbReference type="GO" id="GO:0005524">
    <property type="term" value="F:ATP binding"/>
    <property type="evidence" value="ECO:0007669"/>
    <property type="project" value="UniProtKB-KW"/>
</dbReference>
<proteinExistence type="predicted"/>
<dbReference type="Pfam" id="PF11898">
    <property type="entry name" value="DUF3418"/>
    <property type="match status" value="1"/>
</dbReference>
<dbReference type="EMBL" id="SJPL01000001">
    <property type="protein sequence ID" value="TWT72357.1"/>
    <property type="molecule type" value="Genomic_DNA"/>
</dbReference>
<dbReference type="GO" id="GO:0003723">
    <property type="term" value="F:RNA binding"/>
    <property type="evidence" value="ECO:0007669"/>
    <property type="project" value="TreeGrafter"/>
</dbReference>
<dbReference type="CDD" id="cd18791">
    <property type="entry name" value="SF2_C_RHA"/>
    <property type="match status" value="1"/>
</dbReference>
<evidence type="ECO:0000313" key="8">
    <source>
        <dbReference type="EMBL" id="TWT72357.1"/>
    </source>
</evidence>
<dbReference type="SMART" id="SM00382">
    <property type="entry name" value="AAA"/>
    <property type="match status" value="1"/>
</dbReference>
<dbReference type="InterPro" id="IPR007502">
    <property type="entry name" value="Helicase-assoc_dom"/>
</dbReference>
<dbReference type="InterPro" id="IPR048333">
    <property type="entry name" value="HA2_WH"/>
</dbReference>
<evidence type="ECO:0000256" key="2">
    <source>
        <dbReference type="ARBA" id="ARBA00022801"/>
    </source>
</evidence>
<keyword evidence="1" id="KW-0547">Nucleotide-binding</keyword>
<dbReference type="PANTHER" id="PTHR18934">
    <property type="entry name" value="ATP-DEPENDENT RNA HELICASE"/>
    <property type="match status" value="1"/>
</dbReference>
<dbReference type="GO" id="GO:0016787">
    <property type="term" value="F:hydrolase activity"/>
    <property type="evidence" value="ECO:0007669"/>
    <property type="project" value="UniProtKB-KW"/>
</dbReference>
<organism evidence="8 9">
    <name type="scientific">Crateriforma conspicua</name>
    <dbReference type="NCBI Taxonomy" id="2527996"/>
    <lineage>
        <taxon>Bacteria</taxon>
        <taxon>Pseudomonadati</taxon>
        <taxon>Planctomycetota</taxon>
        <taxon>Planctomycetia</taxon>
        <taxon>Planctomycetales</taxon>
        <taxon>Planctomycetaceae</taxon>
        <taxon>Crateriforma</taxon>
    </lineage>
</organism>
<dbReference type="Gene3D" id="1.20.120.1080">
    <property type="match status" value="1"/>
</dbReference>
<accession>A0A5C5Y9K1</accession>
<gene>
    <name evidence="8" type="primary">hrpB_1</name>
    <name evidence="8" type="ORF">Pan14r_46770</name>
</gene>
<dbReference type="Pfam" id="PF00270">
    <property type="entry name" value="DEAD"/>
    <property type="match status" value="1"/>
</dbReference>
<dbReference type="Pfam" id="PF04408">
    <property type="entry name" value="WHD_HA2"/>
    <property type="match status" value="1"/>
</dbReference>
<evidence type="ECO:0000256" key="3">
    <source>
        <dbReference type="ARBA" id="ARBA00022806"/>
    </source>
</evidence>
<comment type="caution">
    <text evidence="8">The sequence shown here is derived from an EMBL/GenBank/DDBJ whole genome shotgun (WGS) entry which is preliminary data.</text>
</comment>
<dbReference type="Pfam" id="PF07717">
    <property type="entry name" value="OB_NTP_bind"/>
    <property type="match status" value="1"/>
</dbReference>
<feature type="region of interest" description="Disordered" evidence="5">
    <location>
        <begin position="1000"/>
        <end position="1030"/>
    </location>
</feature>
<evidence type="ECO:0000256" key="5">
    <source>
        <dbReference type="SAM" id="MobiDB-lite"/>
    </source>
</evidence>
<sequence>MTFKPESPKLGAAKTAEPNDDAPEVRRDLGSIRLETPDELPIAQYRGQIIELLQSRQVIVVCGETGSGKSTQLPKFCVEAGLGQRGRIGHTQPRRLAARSIADRLSEELGAQLGKQVGYQIRFGDKTSDETIIKLMTDGILLAETQSDRQLRQYEAIIIDEAHERSLNIDFLLGYLRRLIDRRDDLKLIITSATIDADRFAQHFADADGPAPILNVQGRGYPVEIRYLPWEQVNEDDANQDLGQHVIAALEMLSRSGGGDTLVFLPTERDIREVSHQVAGHYRRLGLAQRYDLLPLYARLPAAQQQQIFHPSGAKRRVIFATNVAESSLTVPGIHFVIDSGTARISRYSQRTKVQRLPIEPISRASADQRAGRCGRIGPGICIRLYSEDDYDNRDAFTTPEIRRTNLASVVLKTKTLRLGNLEDFPLLDPPRPDAIRQGIRTLQELNAIDSSQELTDIGWELGRMPVDPRVGRILLAATQSSVLPEVLPIVAAMEIQDPRERPPEKRQAADECHAQFADPQSDFLADLRLWKQFGQWRDDLSRNQLQRTLRKNFLSPSRMREWADVYRQLREMALTLQKRQSNRSSVGKIRWDDHPDRVIDEDRSVGVHQTLLSGLLSGVAKVGDKNEYTGAGNLKLFLWPGSHVFDAKPKWIMAAELVETSRQYARMVARIQPGWIEQVGAHLLKHSYSDPHWSQKSNGAFCYQQSTLFGLPIVVRRRVPLPPIDRSTARDLLIRNGLVDGELTTNASFVRHNRRLCDAIEVLAAKTRRRDLVVDPFAVQSFYARVLPDDVCDRGRLEKHDRLMVPPQWASQLKNSEDVSRWLQQEPPADPDHETVQQCPTPYMRVSDLVQSESELITQQDFPDQLQVGATTLPLTYRFLPGDQRDGVAVRVHQDALPQISDDRLGWLVPGLLQPKLIAMIKSLPKRIRRNLVPAADIAKQVADELMPVYGQTPFMTAVCQAFSQHAEMPVQPTDFQAEKLDGYLDFLVEVVDDDGKPIASDRSADRLQRQISPRAASPQAAVESEQESDWSRKSMTVFDIEQLPVEVIRRRGGVHVAQYPAVVDRGDHAATGVYPDRQTAMRQHAGGLVRLYALAERKEIRSQVRWLPALEDAKLRLGSLISADQMESQLTDLIARVAFVESQPEIRSQAEFEARRRDRGERIGRATQQVAPWLATLSEAYFEIRRELESAPTNQQAMLDDVRDQLRWLAPERFMAIIPWAHLQHYPRYFRAIAYRIDKNRSGAAARDDEGRKIVSDLWDRWLQTLPPEHQQADLHVDNEFRWMIEELRVSLFAQPLGTATKISPQRCDKWLRKTSA</sequence>
<dbReference type="PROSITE" id="PS51192">
    <property type="entry name" value="HELICASE_ATP_BIND_1"/>
    <property type="match status" value="1"/>
</dbReference>
<feature type="domain" description="Helicase C-terminal" evidence="7">
    <location>
        <begin position="241"/>
        <end position="418"/>
    </location>
</feature>
<dbReference type="RefSeq" id="WP_197203968.1">
    <property type="nucleotide sequence ID" value="NZ_SJPL01000001.1"/>
</dbReference>
<dbReference type="Gene3D" id="3.40.50.300">
    <property type="entry name" value="P-loop containing nucleotide triphosphate hydrolases"/>
    <property type="match status" value="2"/>
</dbReference>
<dbReference type="SMART" id="SM00490">
    <property type="entry name" value="HELICc"/>
    <property type="match status" value="1"/>
</dbReference>
<dbReference type="NCBIfam" id="TIGR01967">
    <property type="entry name" value="DEAH_box_HrpA"/>
    <property type="match status" value="1"/>
</dbReference>
<dbReference type="InterPro" id="IPR011709">
    <property type="entry name" value="DEAD-box_helicase_OB_fold"/>
</dbReference>
<reference evidence="8 9" key="1">
    <citation type="submission" date="2019-02" db="EMBL/GenBank/DDBJ databases">
        <title>Deep-cultivation of Planctomycetes and their phenomic and genomic characterization uncovers novel biology.</title>
        <authorList>
            <person name="Wiegand S."/>
            <person name="Jogler M."/>
            <person name="Boedeker C."/>
            <person name="Pinto D."/>
            <person name="Vollmers J."/>
            <person name="Rivas-Marin E."/>
            <person name="Kohn T."/>
            <person name="Peeters S.H."/>
            <person name="Heuer A."/>
            <person name="Rast P."/>
            <person name="Oberbeckmann S."/>
            <person name="Bunk B."/>
            <person name="Jeske O."/>
            <person name="Meyerdierks A."/>
            <person name="Storesund J.E."/>
            <person name="Kallscheuer N."/>
            <person name="Luecker S."/>
            <person name="Lage O.M."/>
            <person name="Pohl T."/>
            <person name="Merkel B.J."/>
            <person name="Hornburger P."/>
            <person name="Mueller R.-W."/>
            <person name="Bruemmer F."/>
            <person name="Labrenz M."/>
            <person name="Spormann A.M."/>
            <person name="Op Den Camp H."/>
            <person name="Overmann J."/>
            <person name="Amann R."/>
            <person name="Jetten M.S.M."/>
            <person name="Mascher T."/>
            <person name="Medema M.H."/>
            <person name="Devos D.P."/>
            <person name="Kaster A.-K."/>
            <person name="Ovreas L."/>
            <person name="Rohde M."/>
            <person name="Galperin M.Y."/>
            <person name="Jogler C."/>
        </authorList>
    </citation>
    <scope>NUCLEOTIDE SEQUENCE [LARGE SCALE GENOMIC DNA]</scope>
    <source>
        <strain evidence="8 9">Pan14r</strain>
    </source>
</reference>
<evidence type="ECO:0000313" key="9">
    <source>
        <dbReference type="Proteomes" id="UP000317238"/>
    </source>
</evidence>
<dbReference type="EC" id="3.6.4.13" evidence="8"/>
<dbReference type="SMART" id="SM00847">
    <property type="entry name" value="HA2"/>
    <property type="match status" value="1"/>
</dbReference>
<dbReference type="InterPro" id="IPR024590">
    <property type="entry name" value="HrpA_C"/>
</dbReference>
<evidence type="ECO:0000256" key="4">
    <source>
        <dbReference type="ARBA" id="ARBA00022840"/>
    </source>
</evidence>
<keyword evidence="4" id="KW-0067">ATP-binding</keyword>
<dbReference type="SMART" id="SM00487">
    <property type="entry name" value="DEXDc"/>
    <property type="match status" value="1"/>
</dbReference>
<feature type="region of interest" description="Disordered" evidence="5">
    <location>
        <begin position="1"/>
        <end position="25"/>
    </location>
</feature>
<dbReference type="InterPro" id="IPR011545">
    <property type="entry name" value="DEAD/DEAH_box_helicase_dom"/>
</dbReference>
<dbReference type="Proteomes" id="UP000317238">
    <property type="component" value="Unassembled WGS sequence"/>
</dbReference>
<keyword evidence="2 8" id="KW-0378">Hydrolase</keyword>
<evidence type="ECO:0000259" key="6">
    <source>
        <dbReference type="PROSITE" id="PS51192"/>
    </source>
</evidence>
<evidence type="ECO:0000259" key="7">
    <source>
        <dbReference type="PROSITE" id="PS51194"/>
    </source>
</evidence>
<dbReference type="PANTHER" id="PTHR18934:SF99">
    <property type="entry name" value="ATP-DEPENDENT RNA HELICASE DHX37-RELATED"/>
    <property type="match status" value="1"/>
</dbReference>
<dbReference type="GO" id="GO:0003724">
    <property type="term" value="F:RNA helicase activity"/>
    <property type="evidence" value="ECO:0007669"/>
    <property type="project" value="UniProtKB-EC"/>
</dbReference>
<name>A0A5C5Y9K1_9PLAN</name>
<keyword evidence="9" id="KW-1185">Reference proteome</keyword>
<dbReference type="InterPro" id="IPR003593">
    <property type="entry name" value="AAA+_ATPase"/>
</dbReference>
<feature type="domain" description="Helicase ATP-binding" evidence="6">
    <location>
        <begin position="50"/>
        <end position="213"/>
    </location>
</feature>
<dbReference type="FunFam" id="1.20.120.1080:FF:000005">
    <property type="entry name" value="ATP-dependent helicase HrpA"/>
    <property type="match status" value="1"/>
</dbReference>
<dbReference type="InterPro" id="IPR027417">
    <property type="entry name" value="P-loop_NTPase"/>
</dbReference>
<protein>
    <submittedName>
        <fullName evidence="8">ATP-dependent RNA helicase HrpB</fullName>
        <ecNumber evidence="8">3.6.4.13</ecNumber>
    </submittedName>
</protein>
<dbReference type="PROSITE" id="PS51194">
    <property type="entry name" value="HELICASE_CTER"/>
    <property type="match status" value="1"/>
</dbReference>
<dbReference type="InterPro" id="IPR010222">
    <property type="entry name" value="RNA_helicase_HrpA"/>
</dbReference>